<organism evidence="2 3">
    <name type="scientific">Aspergillus taichungensis</name>
    <dbReference type="NCBI Taxonomy" id="482145"/>
    <lineage>
        <taxon>Eukaryota</taxon>
        <taxon>Fungi</taxon>
        <taxon>Dikarya</taxon>
        <taxon>Ascomycota</taxon>
        <taxon>Pezizomycotina</taxon>
        <taxon>Eurotiomycetes</taxon>
        <taxon>Eurotiomycetidae</taxon>
        <taxon>Eurotiales</taxon>
        <taxon>Aspergillaceae</taxon>
        <taxon>Aspergillus</taxon>
        <taxon>Aspergillus subgen. Circumdati</taxon>
    </lineage>
</organism>
<evidence type="ECO:0000313" key="2">
    <source>
        <dbReference type="EMBL" id="PLN78088.1"/>
    </source>
</evidence>
<dbReference type="Proteomes" id="UP000235023">
    <property type="component" value="Unassembled WGS sequence"/>
</dbReference>
<name>A0A2J5HLM9_9EURO</name>
<protein>
    <submittedName>
        <fullName evidence="2">Uncharacterized protein</fullName>
    </submittedName>
</protein>
<proteinExistence type="predicted"/>
<keyword evidence="3" id="KW-1185">Reference proteome</keyword>
<evidence type="ECO:0000256" key="1">
    <source>
        <dbReference type="SAM" id="MobiDB-lite"/>
    </source>
</evidence>
<dbReference type="EMBL" id="KZ559583">
    <property type="protein sequence ID" value="PLN78088.1"/>
    <property type="molecule type" value="Genomic_DNA"/>
</dbReference>
<evidence type="ECO:0000313" key="3">
    <source>
        <dbReference type="Proteomes" id="UP000235023"/>
    </source>
</evidence>
<dbReference type="AlphaFoldDB" id="A0A2J5HLM9"/>
<gene>
    <name evidence="2" type="ORF">BDW42DRAFT_175593</name>
</gene>
<feature type="region of interest" description="Disordered" evidence="1">
    <location>
        <begin position="42"/>
        <end position="68"/>
    </location>
</feature>
<sequence>MMVDRTNRKELYQLFECNNDNTNEKKGRRILIVLRTAAGVSLTRESSKRASQPWEIQPIGKKEKKKSK</sequence>
<reference evidence="3" key="1">
    <citation type="submission" date="2017-12" db="EMBL/GenBank/DDBJ databases">
        <authorList>
            <consortium name="DOE Joint Genome Institute"/>
            <person name="Mondo S.J."/>
            <person name="Kjaerbolling I."/>
            <person name="Vesth T.C."/>
            <person name="Frisvad J.C."/>
            <person name="Nybo J.L."/>
            <person name="Theobald S."/>
            <person name="Kuo A."/>
            <person name="Bowyer P."/>
            <person name="Matsuda Y."/>
            <person name="Lyhne E.K."/>
            <person name="Kogle M.E."/>
            <person name="Clum A."/>
            <person name="Lipzen A."/>
            <person name="Salamov A."/>
            <person name="Ngan C.Y."/>
            <person name="Daum C."/>
            <person name="Chiniquy J."/>
            <person name="Barry K."/>
            <person name="LaButti K."/>
            <person name="Haridas S."/>
            <person name="Simmons B.A."/>
            <person name="Magnuson J.K."/>
            <person name="Mortensen U.H."/>
            <person name="Larsen T.O."/>
            <person name="Grigoriev I.V."/>
            <person name="Baker S.E."/>
            <person name="Andersen M.R."/>
            <person name="Nordberg H.P."/>
            <person name="Cantor M.N."/>
            <person name="Hua S.X."/>
        </authorList>
    </citation>
    <scope>NUCLEOTIDE SEQUENCE [LARGE SCALE GENOMIC DNA]</scope>
    <source>
        <strain evidence="3">IBT 19404</strain>
    </source>
</reference>
<accession>A0A2J5HLM9</accession>